<reference evidence="1 2" key="1">
    <citation type="journal article" date="2015" name="Genome Biol. Evol.">
        <title>The genome of winter moth (Operophtera brumata) provides a genomic perspective on sexual dimorphism and phenology.</title>
        <authorList>
            <person name="Derks M.F."/>
            <person name="Smit S."/>
            <person name="Salis L."/>
            <person name="Schijlen E."/>
            <person name="Bossers A."/>
            <person name="Mateman C."/>
            <person name="Pijl A.S."/>
            <person name="de Ridder D."/>
            <person name="Groenen M.A."/>
            <person name="Visser M.E."/>
            <person name="Megens H.J."/>
        </authorList>
    </citation>
    <scope>NUCLEOTIDE SEQUENCE [LARGE SCALE GENOMIC DNA]</scope>
    <source>
        <strain evidence="1">WM2013NL</strain>
        <tissue evidence="1">Head and thorax</tissue>
    </source>
</reference>
<evidence type="ECO:0000313" key="1">
    <source>
        <dbReference type="EMBL" id="KOB65826.1"/>
    </source>
</evidence>
<dbReference type="EMBL" id="JTDY01006622">
    <property type="protein sequence ID" value="KOB65826.1"/>
    <property type="molecule type" value="Genomic_DNA"/>
</dbReference>
<keyword evidence="2" id="KW-1185">Reference proteome</keyword>
<protein>
    <submittedName>
        <fullName evidence="1">Neugrin</fullName>
    </submittedName>
</protein>
<dbReference type="Proteomes" id="UP000037510">
    <property type="component" value="Unassembled WGS sequence"/>
</dbReference>
<evidence type="ECO:0000313" key="2">
    <source>
        <dbReference type="Proteomes" id="UP000037510"/>
    </source>
</evidence>
<organism evidence="1 2">
    <name type="scientific">Operophtera brumata</name>
    <name type="common">Winter moth</name>
    <name type="synonym">Phalaena brumata</name>
    <dbReference type="NCBI Taxonomy" id="104452"/>
    <lineage>
        <taxon>Eukaryota</taxon>
        <taxon>Metazoa</taxon>
        <taxon>Ecdysozoa</taxon>
        <taxon>Arthropoda</taxon>
        <taxon>Hexapoda</taxon>
        <taxon>Insecta</taxon>
        <taxon>Pterygota</taxon>
        <taxon>Neoptera</taxon>
        <taxon>Endopterygota</taxon>
        <taxon>Lepidoptera</taxon>
        <taxon>Glossata</taxon>
        <taxon>Ditrysia</taxon>
        <taxon>Geometroidea</taxon>
        <taxon>Geometridae</taxon>
        <taxon>Larentiinae</taxon>
        <taxon>Operophtera</taxon>
    </lineage>
</organism>
<comment type="caution">
    <text evidence="1">The sequence shown here is derived from an EMBL/GenBank/DDBJ whole genome shotgun (WGS) entry which is preliminary data.</text>
</comment>
<name>A0A0L7KRY7_OPEBR</name>
<proteinExistence type="predicted"/>
<gene>
    <name evidence="1" type="ORF">OBRU01_20733</name>
</gene>
<dbReference type="AlphaFoldDB" id="A0A0L7KRY7"/>
<accession>A0A0L7KRY7</accession>
<sequence>MLAAQFARTYRKCDKIIVRTIRSRGNSFIPRGPNPGLDSRIRAFQKEGLQITDNDAEEFVEQSESDFYKVGEAYNEHLNETLMGKYEVRHQIKLLRYPWRAATEQRIARHDASVMRNWKELKEGSLDIAQDLRDHFLKFSDRNIPPLKKESIKIDLTQEKIGEFESIIKRCAQAQAKQTNIHSEHKPDETTTKMVQVKRDKDRVTLKELTTKIKNRIEKGKDVDMPDQIIVNAVNTSSVVQQINTDVDLSTEPSNTKQVAEYKNENHDDKSIMEYPERIRIPKSAYKKGATFKVNDCYYDHDGQFLYRVLGMSNK</sequence>